<dbReference type="Proteomes" id="UP001164746">
    <property type="component" value="Chromosome 17"/>
</dbReference>
<keyword evidence="2" id="KW-1185">Reference proteome</keyword>
<dbReference type="EMBL" id="CP111028">
    <property type="protein sequence ID" value="WAR30335.1"/>
    <property type="molecule type" value="Genomic_DNA"/>
</dbReference>
<sequence length="192" mass="22036">MAATSTPKAQPSMSRAVKRFHDLPVPTLPSALAKFRSGVAPIRLETGRYERLDNDVNDRICPFCNVDIEDEMHRIQAPTRIHTKRCAFVIQYGIFNHLLVISDHRHFLYYTNAWKGKKQSDEDFARFLAVHNSIVPSNLWLLANGRDEIIHVISAVSVLIVRYFKPYKCKIYNAHVSDLTRHLIVGCYGTAW</sequence>
<organism evidence="1 2">
    <name type="scientific">Mya arenaria</name>
    <name type="common">Soft-shell clam</name>
    <dbReference type="NCBI Taxonomy" id="6604"/>
    <lineage>
        <taxon>Eukaryota</taxon>
        <taxon>Metazoa</taxon>
        <taxon>Spiralia</taxon>
        <taxon>Lophotrochozoa</taxon>
        <taxon>Mollusca</taxon>
        <taxon>Bivalvia</taxon>
        <taxon>Autobranchia</taxon>
        <taxon>Heteroconchia</taxon>
        <taxon>Euheterodonta</taxon>
        <taxon>Imparidentia</taxon>
        <taxon>Neoheterodontei</taxon>
        <taxon>Myida</taxon>
        <taxon>Myoidea</taxon>
        <taxon>Myidae</taxon>
        <taxon>Mya</taxon>
    </lineage>
</organism>
<evidence type="ECO:0000313" key="2">
    <source>
        <dbReference type="Proteomes" id="UP001164746"/>
    </source>
</evidence>
<protein>
    <submittedName>
        <fullName evidence="1">Uncharacterized protein</fullName>
    </submittedName>
</protein>
<gene>
    <name evidence="1" type="ORF">MAR_032877</name>
</gene>
<name>A0ABY7G7D9_MYAAR</name>
<proteinExistence type="predicted"/>
<accession>A0ABY7G7D9</accession>
<evidence type="ECO:0000313" key="1">
    <source>
        <dbReference type="EMBL" id="WAR30335.1"/>
    </source>
</evidence>
<reference evidence="1" key="1">
    <citation type="submission" date="2022-11" db="EMBL/GenBank/DDBJ databases">
        <title>Centuries of genome instability and evolution in soft-shell clam transmissible cancer (bioRxiv).</title>
        <authorList>
            <person name="Hart S.F.M."/>
            <person name="Yonemitsu M.A."/>
            <person name="Giersch R.M."/>
            <person name="Beal B.F."/>
            <person name="Arriagada G."/>
            <person name="Davis B.W."/>
            <person name="Ostrander E.A."/>
            <person name="Goff S.P."/>
            <person name="Metzger M.J."/>
        </authorList>
    </citation>
    <scope>NUCLEOTIDE SEQUENCE</scope>
    <source>
        <strain evidence="1">MELC-2E11</strain>
        <tissue evidence="1">Siphon/mantle</tissue>
    </source>
</reference>